<evidence type="ECO:0000256" key="1">
    <source>
        <dbReference type="ARBA" id="ARBA00012880"/>
    </source>
</evidence>
<proteinExistence type="inferred from homology"/>
<dbReference type="RefSeq" id="XP_025341223.1">
    <property type="nucleotide sequence ID" value="XM_025485758.1"/>
</dbReference>
<dbReference type="PANTHER" id="PTHR43836:SF2">
    <property type="entry name" value="CATECHOL O-METHYLTRANSFERASE 1-RELATED"/>
    <property type="match status" value="1"/>
</dbReference>
<keyword evidence="2" id="KW-0489">Methyltransferase</keyword>
<dbReference type="Pfam" id="PF13578">
    <property type="entry name" value="Methyltransf_24"/>
    <property type="match status" value="1"/>
</dbReference>
<sequence>MGKEQDLLDHIQGLDSERYDSLKGNPEKVIEAIEEYSNTKGVGFMTIGLHKGQLIIDEMRKASPAIMIELGCYVGYSAILFGNELRKLNAGTAKSALNPKYYSFEANEDFAKIAQTLIDLAGLGDFVEIILGEAGTTLPEFEQRLNRENKTYTPVDFVFIDHWKDLYVPDLRVLESLGLVYPGTVICADNIYRPGAPDYVVYVQATPQDRQKHNDNNPNPSGANYPGRWNLIYDSKTVPVTDPDSGSKDAVEITYCVEYLSG</sequence>
<dbReference type="InterPro" id="IPR029063">
    <property type="entry name" value="SAM-dependent_MTases_sf"/>
</dbReference>
<name>A0A2V1ASL0_9ASCO</name>
<dbReference type="Proteomes" id="UP000244309">
    <property type="component" value="Unassembled WGS sequence"/>
</dbReference>
<evidence type="ECO:0000256" key="5">
    <source>
        <dbReference type="ARBA" id="ARBA00022939"/>
    </source>
</evidence>
<reference evidence="7 8" key="1">
    <citation type="submission" date="2017-12" db="EMBL/GenBank/DDBJ databases">
        <title>Genome Sequence of a Multidrug-Resistant Candida haemulonii Isolate from a Patient with Chronic Leg Ulcers in Israel.</title>
        <authorList>
            <person name="Chow N.A."/>
            <person name="Gade L."/>
            <person name="Batra D."/>
            <person name="Rowe L.A."/>
            <person name="Ben-Ami R."/>
            <person name="Loparev V.N."/>
            <person name="Litvintseva A.P."/>
        </authorList>
    </citation>
    <scope>NUCLEOTIDE SEQUENCE [LARGE SCALE GENOMIC DNA]</scope>
    <source>
        <strain evidence="7 8">B11899</strain>
    </source>
</reference>
<accession>A0A2V1ASL0</accession>
<dbReference type="Gene3D" id="3.40.50.150">
    <property type="entry name" value="Vaccinia Virus protein VP39"/>
    <property type="match status" value="1"/>
</dbReference>
<dbReference type="EMBL" id="PKFO01000003">
    <property type="protein sequence ID" value="PVH20283.1"/>
    <property type="molecule type" value="Genomic_DNA"/>
</dbReference>
<keyword evidence="5" id="KW-0128">Catecholamine metabolism</keyword>
<gene>
    <name evidence="7" type="ORF">CXQ85_002069</name>
</gene>
<dbReference type="VEuPathDB" id="FungiDB:CXQ85_002069"/>
<protein>
    <recommendedName>
        <fullName evidence="1">catechol O-methyltransferase</fullName>
        <ecNumber evidence="1">2.1.1.6</ecNumber>
    </recommendedName>
</protein>
<dbReference type="GO" id="GO:0032259">
    <property type="term" value="P:methylation"/>
    <property type="evidence" value="ECO:0007669"/>
    <property type="project" value="UniProtKB-KW"/>
</dbReference>
<comment type="similarity">
    <text evidence="6">Belongs to the class I-like SAM-binding methyltransferase superfamily. Cation-dependent O-methyltransferase family.</text>
</comment>
<dbReference type="InterPro" id="IPR002935">
    <property type="entry name" value="SAM_O-MeTrfase"/>
</dbReference>
<dbReference type="EC" id="2.1.1.6" evidence="1"/>
<evidence type="ECO:0000256" key="4">
    <source>
        <dbReference type="ARBA" id="ARBA00022691"/>
    </source>
</evidence>
<keyword evidence="8" id="KW-1185">Reference proteome</keyword>
<keyword evidence="4" id="KW-0949">S-adenosyl-L-methionine</keyword>
<dbReference type="OrthoDB" id="186626at2759"/>
<evidence type="ECO:0000256" key="6">
    <source>
        <dbReference type="ARBA" id="ARBA00023453"/>
    </source>
</evidence>
<evidence type="ECO:0000256" key="3">
    <source>
        <dbReference type="ARBA" id="ARBA00022679"/>
    </source>
</evidence>
<comment type="caution">
    <text evidence="7">The sequence shown here is derived from an EMBL/GenBank/DDBJ whole genome shotgun (WGS) entry which is preliminary data.</text>
</comment>
<dbReference type="PROSITE" id="PS51682">
    <property type="entry name" value="SAM_OMT_I"/>
    <property type="match status" value="1"/>
</dbReference>
<evidence type="ECO:0000313" key="8">
    <source>
        <dbReference type="Proteomes" id="UP000244309"/>
    </source>
</evidence>
<dbReference type="GO" id="GO:0006584">
    <property type="term" value="P:catecholamine metabolic process"/>
    <property type="evidence" value="ECO:0007669"/>
    <property type="project" value="UniProtKB-KW"/>
</dbReference>
<evidence type="ECO:0000313" key="7">
    <source>
        <dbReference type="EMBL" id="PVH20283.1"/>
    </source>
</evidence>
<dbReference type="GeneID" id="37007400"/>
<dbReference type="SUPFAM" id="SSF53335">
    <property type="entry name" value="S-adenosyl-L-methionine-dependent methyltransferases"/>
    <property type="match status" value="1"/>
</dbReference>
<dbReference type="GO" id="GO:0008171">
    <property type="term" value="F:O-methyltransferase activity"/>
    <property type="evidence" value="ECO:0007669"/>
    <property type="project" value="InterPro"/>
</dbReference>
<keyword evidence="3" id="KW-0808">Transferase</keyword>
<dbReference type="AlphaFoldDB" id="A0A2V1ASL0"/>
<organism evidence="7 8">
    <name type="scientific">Candidozyma haemuli</name>
    <dbReference type="NCBI Taxonomy" id="45357"/>
    <lineage>
        <taxon>Eukaryota</taxon>
        <taxon>Fungi</taxon>
        <taxon>Dikarya</taxon>
        <taxon>Ascomycota</taxon>
        <taxon>Saccharomycotina</taxon>
        <taxon>Pichiomycetes</taxon>
        <taxon>Metschnikowiaceae</taxon>
        <taxon>Candidozyma</taxon>
    </lineage>
</organism>
<dbReference type="PANTHER" id="PTHR43836">
    <property type="entry name" value="CATECHOL O-METHYLTRANSFERASE 1-RELATED"/>
    <property type="match status" value="1"/>
</dbReference>
<dbReference type="STRING" id="45357.A0A2V1ASL0"/>
<evidence type="ECO:0000256" key="2">
    <source>
        <dbReference type="ARBA" id="ARBA00022603"/>
    </source>
</evidence>